<feature type="compositionally biased region" description="Basic and acidic residues" evidence="1">
    <location>
        <begin position="22"/>
        <end position="35"/>
    </location>
</feature>
<sequence>MRAVDALKQRLRDAATSLAASDDLHQSRNAADRRRVGQRIA</sequence>
<comment type="caution">
    <text evidence="2">The sequence shown here is derived from an EMBL/GenBank/DDBJ whole genome shotgun (WGS) entry which is preliminary data.</text>
</comment>
<protein>
    <submittedName>
        <fullName evidence="2">Uncharacterized protein</fullName>
    </submittedName>
</protein>
<dbReference type="EMBL" id="AEQV01000001">
    <property type="protein sequence ID" value="EGD11605.1"/>
    <property type="molecule type" value="Genomic_DNA"/>
</dbReference>
<name>F0B7R9_9XANT</name>
<accession>F0B7R9</accession>
<dbReference type="Proteomes" id="UP000003299">
    <property type="component" value="Unassembled WGS sequence"/>
</dbReference>
<evidence type="ECO:0000313" key="3">
    <source>
        <dbReference type="Proteomes" id="UP000003299"/>
    </source>
</evidence>
<dbReference type="AlphaFoldDB" id="F0B7R9"/>
<proteinExistence type="predicted"/>
<evidence type="ECO:0000256" key="1">
    <source>
        <dbReference type="SAM" id="MobiDB-lite"/>
    </source>
</evidence>
<feature type="region of interest" description="Disordered" evidence="1">
    <location>
        <begin position="22"/>
        <end position="41"/>
    </location>
</feature>
<gene>
    <name evidence="2" type="ORF">XVE_0113</name>
</gene>
<reference evidence="2 3" key="1">
    <citation type="journal article" date="2011" name="BMC Genomics">
        <title>Comparative genomics reveals diversity among xanthomonads infecting tomato and pepper.</title>
        <authorList>
            <person name="Potnis N."/>
            <person name="Krasileva K."/>
            <person name="Chow V."/>
            <person name="Almeida N.F."/>
            <person name="Patil P.B."/>
            <person name="Ryan R.P."/>
            <person name="Sharlach M."/>
            <person name="Behlau F."/>
            <person name="Dow J.M."/>
            <person name="Momol M.T."/>
            <person name="White F.F."/>
            <person name="Preston J.F."/>
            <person name="Vinatzer B.A."/>
            <person name="Koebnik R."/>
            <person name="Setubal J.C."/>
            <person name="Norman D.J."/>
            <person name="Staskawicz B.J."/>
            <person name="Jones J.B."/>
        </authorList>
    </citation>
    <scope>NUCLEOTIDE SEQUENCE [LARGE SCALE GENOMIC DNA]</scope>
    <source>
        <strain evidence="2 3">ATCC 35937</strain>
    </source>
</reference>
<organism evidence="2 3">
    <name type="scientific">Xanthomonas vesicatoria ATCC 35937</name>
    <dbReference type="NCBI Taxonomy" id="925775"/>
    <lineage>
        <taxon>Bacteria</taxon>
        <taxon>Pseudomonadati</taxon>
        <taxon>Pseudomonadota</taxon>
        <taxon>Gammaproteobacteria</taxon>
        <taxon>Lysobacterales</taxon>
        <taxon>Lysobacteraceae</taxon>
        <taxon>Xanthomonas</taxon>
    </lineage>
</organism>
<evidence type="ECO:0000313" key="2">
    <source>
        <dbReference type="EMBL" id="EGD11605.1"/>
    </source>
</evidence>